<dbReference type="Proteomes" id="UP000297245">
    <property type="component" value="Unassembled WGS sequence"/>
</dbReference>
<dbReference type="EMBL" id="ML179066">
    <property type="protein sequence ID" value="THV03469.1"/>
    <property type="molecule type" value="Genomic_DNA"/>
</dbReference>
<accession>A0A4S8MLR9</accession>
<name>A0A4S8MLR9_DENBC</name>
<evidence type="ECO:0000313" key="2">
    <source>
        <dbReference type="Proteomes" id="UP000297245"/>
    </source>
</evidence>
<sequence length="196" mass="22243">RPEFIPFHPPYLCATTPFDNDNEGFWDYPARAGWQIHRSDRKCHSGPCPPGTCVVSADQMDYGLQVPSTSRLDGEPSSVSEKVAFLQAWLFFGAMVEVCSLCRLELDSEKIPVSEGFVDMKKLNGLPQKLFVASRENGQAGKQTLRRKLYAIAREIQLMITRVGFEDEHEYTFSECEVLLSIYVFLRVVLLAFLCH</sequence>
<dbReference type="AlphaFoldDB" id="A0A4S8MLR9"/>
<reference evidence="1 2" key="1">
    <citation type="journal article" date="2019" name="Nat. Ecol. Evol.">
        <title>Megaphylogeny resolves global patterns of mushroom evolution.</title>
        <authorList>
            <person name="Varga T."/>
            <person name="Krizsan K."/>
            <person name="Foldi C."/>
            <person name="Dima B."/>
            <person name="Sanchez-Garcia M."/>
            <person name="Sanchez-Ramirez S."/>
            <person name="Szollosi G.J."/>
            <person name="Szarkandi J.G."/>
            <person name="Papp V."/>
            <person name="Albert L."/>
            <person name="Andreopoulos W."/>
            <person name="Angelini C."/>
            <person name="Antonin V."/>
            <person name="Barry K.W."/>
            <person name="Bougher N.L."/>
            <person name="Buchanan P."/>
            <person name="Buyck B."/>
            <person name="Bense V."/>
            <person name="Catcheside P."/>
            <person name="Chovatia M."/>
            <person name="Cooper J."/>
            <person name="Damon W."/>
            <person name="Desjardin D."/>
            <person name="Finy P."/>
            <person name="Geml J."/>
            <person name="Haridas S."/>
            <person name="Hughes K."/>
            <person name="Justo A."/>
            <person name="Karasinski D."/>
            <person name="Kautmanova I."/>
            <person name="Kiss B."/>
            <person name="Kocsube S."/>
            <person name="Kotiranta H."/>
            <person name="LaButti K.M."/>
            <person name="Lechner B.E."/>
            <person name="Liimatainen K."/>
            <person name="Lipzen A."/>
            <person name="Lukacs Z."/>
            <person name="Mihaltcheva S."/>
            <person name="Morgado L.N."/>
            <person name="Niskanen T."/>
            <person name="Noordeloos M.E."/>
            <person name="Ohm R.A."/>
            <person name="Ortiz-Santana B."/>
            <person name="Ovrebo C."/>
            <person name="Racz N."/>
            <person name="Riley R."/>
            <person name="Savchenko A."/>
            <person name="Shiryaev A."/>
            <person name="Soop K."/>
            <person name="Spirin V."/>
            <person name="Szebenyi C."/>
            <person name="Tomsovsky M."/>
            <person name="Tulloss R.E."/>
            <person name="Uehling J."/>
            <person name="Grigoriev I.V."/>
            <person name="Vagvolgyi C."/>
            <person name="Papp T."/>
            <person name="Martin F.M."/>
            <person name="Miettinen O."/>
            <person name="Hibbett D.S."/>
            <person name="Nagy L.G."/>
        </authorList>
    </citation>
    <scope>NUCLEOTIDE SEQUENCE [LARGE SCALE GENOMIC DNA]</scope>
    <source>
        <strain evidence="1 2">CBS 962.96</strain>
    </source>
</reference>
<evidence type="ECO:0000313" key="1">
    <source>
        <dbReference type="EMBL" id="THV03469.1"/>
    </source>
</evidence>
<keyword evidence="2" id="KW-1185">Reference proteome</keyword>
<feature type="non-terminal residue" evidence="1">
    <location>
        <position position="1"/>
    </location>
</feature>
<proteinExistence type="predicted"/>
<gene>
    <name evidence="1" type="ORF">K435DRAFT_618326</name>
</gene>
<protein>
    <submittedName>
        <fullName evidence="1">Uncharacterized protein</fullName>
    </submittedName>
</protein>
<dbReference type="OrthoDB" id="3009756at2759"/>
<feature type="non-terminal residue" evidence="1">
    <location>
        <position position="196"/>
    </location>
</feature>
<organism evidence="1 2">
    <name type="scientific">Dendrothele bispora (strain CBS 962.96)</name>
    <dbReference type="NCBI Taxonomy" id="1314807"/>
    <lineage>
        <taxon>Eukaryota</taxon>
        <taxon>Fungi</taxon>
        <taxon>Dikarya</taxon>
        <taxon>Basidiomycota</taxon>
        <taxon>Agaricomycotina</taxon>
        <taxon>Agaricomycetes</taxon>
        <taxon>Agaricomycetidae</taxon>
        <taxon>Agaricales</taxon>
        <taxon>Agaricales incertae sedis</taxon>
        <taxon>Dendrothele</taxon>
    </lineage>
</organism>